<reference evidence="4 5" key="1">
    <citation type="submission" date="2013-03" db="EMBL/GenBank/DDBJ databases">
        <title>The Genome Sequence of Cladophialophora carrionii CBS 160.54.</title>
        <authorList>
            <consortium name="The Broad Institute Genomics Platform"/>
            <person name="Cuomo C."/>
            <person name="de Hoog S."/>
            <person name="Gorbushina A."/>
            <person name="Walker B."/>
            <person name="Young S.K."/>
            <person name="Zeng Q."/>
            <person name="Gargeya S."/>
            <person name="Fitzgerald M."/>
            <person name="Haas B."/>
            <person name="Abouelleil A."/>
            <person name="Allen A.W."/>
            <person name="Alvarado L."/>
            <person name="Arachchi H.M."/>
            <person name="Berlin A.M."/>
            <person name="Chapman S.B."/>
            <person name="Gainer-Dewar J."/>
            <person name="Goldberg J."/>
            <person name="Griggs A."/>
            <person name="Gujja S."/>
            <person name="Hansen M."/>
            <person name="Howarth C."/>
            <person name="Imamovic A."/>
            <person name="Ireland A."/>
            <person name="Larimer J."/>
            <person name="McCowan C."/>
            <person name="Murphy C."/>
            <person name="Pearson M."/>
            <person name="Poon T.W."/>
            <person name="Priest M."/>
            <person name="Roberts A."/>
            <person name="Saif S."/>
            <person name="Shea T."/>
            <person name="Sisk P."/>
            <person name="Sykes S."/>
            <person name="Wortman J."/>
            <person name="Nusbaum C."/>
            <person name="Birren B."/>
        </authorList>
    </citation>
    <scope>NUCLEOTIDE SEQUENCE [LARGE SCALE GENOMIC DNA]</scope>
    <source>
        <strain evidence="4 5">CBS 160.54</strain>
    </source>
</reference>
<evidence type="ECO:0000313" key="4">
    <source>
        <dbReference type="EMBL" id="ETI26257.1"/>
    </source>
</evidence>
<keyword evidence="1" id="KW-0472">Membrane</keyword>
<dbReference type="EMBL" id="KB822703">
    <property type="protein sequence ID" value="ETI26257.1"/>
    <property type="molecule type" value="Genomic_DNA"/>
</dbReference>
<dbReference type="InterPro" id="IPR056124">
    <property type="entry name" value="DUF7707"/>
</dbReference>
<feature type="chain" id="PRO_5004773458" description="DUF7707 domain-containing protein" evidence="2">
    <location>
        <begin position="20"/>
        <end position="211"/>
    </location>
</feature>
<name>V9DJZ0_9EURO</name>
<dbReference type="PANTHER" id="PTHR38118:SF2">
    <property type="entry name" value="CDP-ALCOHOL PHOSPHATIDYLTRANSFERASE PROTEIN"/>
    <property type="match status" value="1"/>
</dbReference>
<feature type="signal peptide" evidence="2">
    <location>
        <begin position="1"/>
        <end position="19"/>
    </location>
</feature>
<keyword evidence="1" id="KW-0812">Transmembrane</keyword>
<accession>V9DJZ0</accession>
<dbReference type="HOGENOM" id="CLU_084512_0_0_1"/>
<gene>
    <name evidence="4" type="ORF">G647_03034</name>
</gene>
<dbReference type="OrthoDB" id="2439692at2759"/>
<evidence type="ECO:0000256" key="2">
    <source>
        <dbReference type="SAM" id="SignalP"/>
    </source>
</evidence>
<feature type="transmembrane region" description="Helical" evidence="1">
    <location>
        <begin position="193"/>
        <end position="210"/>
    </location>
</feature>
<dbReference type="AlphaFoldDB" id="V9DJZ0"/>
<keyword evidence="1" id="KW-1133">Transmembrane helix</keyword>
<keyword evidence="2" id="KW-0732">Signal</keyword>
<proteinExistence type="predicted"/>
<dbReference type="PANTHER" id="PTHR38118">
    <property type="entry name" value="ANCHORED CELL WALL PROTEIN 11-RELATED"/>
    <property type="match status" value="1"/>
</dbReference>
<sequence>MRYFLLAAAVAAFARVAVTQTIDPNSVPISTRQAWCNSQIAQCPLICLQEAGNSAGTYANTCDAASLTYSCICSNGLSPNSSEYSQTLPYYICTQYNTNCQLGCGNDNTCAAACVQDHPCGALNPTRVNTSTITTMPATSTTDGAAASTASDGSVVYTGFGGGAAATTSDASGNNGSSGSSAASRLIINVGEMYGLAVVAAGIFFGFSVML</sequence>
<feature type="domain" description="DUF7707" evidence="3">
    <location>
        <begin position="21"/>
        <end position="125"/>
    </location>
</feature>
<dbReference type="VEuPathDB" id="FungiDB:G647_03034"/>
<organism evidence="4 5">
    <name type="scientific">Cladophialophora carrionii CBS 160.54</name>
    <dbReference type="NCBI Taxonomy" id="1279043"/>
    <lineage>
        <taxon>Eukaryota</taxon>
        <taxon>Fungi</taxon>
        <taxon>Dikarya</taxon>
        <taxon>Ascomycota</taxon>
        <taxon>Pezizomycotina</taxon>
        <taxon>Eurotiomycetes</taxon>
        <taxon>Chaetothyriomycetidae</taxon>
        <taxon>Chaetothyriales</taxon>
        <taxon>Herpotrichiellaceae</taxon>
        <taxon>Cladophialophora</taxon>
    </lineage>
</organism>
<evidence type="ECO:0000256" key="1">
    <source>
        <dbReference type="SAM" id="Phobius"/>
    </source>
</evidence>
<dbReference type="Pfam" id="PF24808">
    <property type="entry name" value="DUF7707"/>
    <property type="match status" value="1"/>
</dbReference>
<dbReference type="GeneID" id="19981527"/>
<dbReference type="Proteomes" id="UP000030678">
    <property type="component" value="Unassembled WGS sequence"/>
</dbReference>
<dbReference type="RefSeq" id="XP_008725602.1">
    <property type="nucleotide sequence ID" value="XM_008727380.1"/>
</dbReference>
<evidence type="ECO:0000313" key="5">
    <source>
        <dbReference type="Proteomes" id="UP000030678"/>
    </source>
</evidence>
<protein>
    <recommendedName>
        <fullName evidence="3">DUF7707 domain-containing protein</fullName>
    </recommendedName>
</protein>
<evidence type="ECO:0000259" key="3">
    <source>
        <dbReference type="Pfam" id="PF24808"/>
    </source>
</evidence>